<keyword evidence="2" id="KW-1185">Reference proteome</keyword>
<name>A0A4Q7Y7K8_9ACTN</name>
<gene>
    <name evidence="1" type="ORF">BKA19_1655</name>
</gene>
<evidence type="ECO:0000313" key="1">
    <source>
        <dbReference type="EMBL" id="RZU31969.1"/>
    </source>
</evidence>
<dbReference type="EMBL" id="SHKV01000001">
    <property type="protein sequence ID" value="RZU31969.1"/>
    <property type="molecule type" value="Genomic_DNA"/>
</dbReference>
<proteinExistence type="predicted"/>
<accession>A0A4Q7Y7K8</accession>
<evidence type="ECO:0000313" key="2">
    <source>
        <dbReference type="Proteomes" id="UP000292507"/>
    </source>
</evidence>
<sequence>MLRANLRTGGEIRRSVAVREVFGDLAGEPCSAEPYRATRASVRQSGVRLTPEALA</sequence>
<comment type="caution">
    <text evidence="1">The sequence shown here is derived from an EMBL/GenBank/DDBJ whole genome shotgun (WGS) entry which is preliminary data.</text>
</comment>
<dbReference type="RefSeq" id="WP_158657665.1">
    <property type="nucleotide sequence ID" value="NZ_POQT01000046.1"/>
</dbReference>
<reference evidence="1 2" key="1">
    <citation type="submission" date="2019-02" db="EMBL/GenBank/DDBJ databases">
        <title>Sequencing the genomes of 1000 actinobacteria strains.</title>
        <authorList>
            <person name="Klenk H.-P."/>
        </authorList>
    </citation>
    <scope>NUCLEOTIDE SEQUENCE [LARGE SCALE GENOMIC DNA]</scope>
    <source>
        <strain evidence="1 2">DSM 44509</strain>
    </source>
</reference>
<dbReference type="AlphaFoldDB" id="A0A4Q7Y7K8"/>
<protein>
    <submittedName>
        <fullName evidence="1">Uncharacterized protein</fullName>
    </submittedName>
</protein>
<dbReference type="Proteomes" id="UP000292507">
    <property type="component" value="Unassembled WGS sequence"/>
</dbReference>
<organism evidence="1 2">
    <name type="scientific">Blastococcus saxobsidens</name>
    <dbReference type="NCBI Taxonomy" id="138336"/>
    <lineage>
        <taxon>Bacteria</taxon>
        <taxon>Bacillati</taxon>
        <taxon>Actinomycetota</taxon>
        <taxon>Actinomycetes</taxon>
        <taxon>Geodermatophilales</taxon>
        <taxon>Geodermatophilaceae</taxon>
        <taxon>Blastococcus</taxon>
    </lineage>
</organism>